<dbReference type="AlphaFoldDB" id="A0A1G6L4R0"/>
<gene>
    <name evidence="9" type="ORF">SAMN05216337_1002327</name>
</gene>
<name>A0A1G6L4R0_9BRAD</name>
<keyword evidence="6" id="KW-0624">Polysaccharide degradation</keyword>
<dbReference type="PROSITE" id="PS51318">
    <property type="entry name" value="TAT"/>
    <property type="match status" value="1"/>
</dbReference>
<evidence type="ECO:0000259" key="8">
    <source>
        <dbReference type="Pfam" id="PF00150"/>
    </source>
</evidence>
<reference evidence="9 10" key="1">
    <citation type="submission" date="2016-10" db="EMBL/GenBank/DDBJ databases">
        <authorList>
            <person name="de Groot N.N."/>
        </authorList>
    </citation>
    <scope>NUCLEOTIDE SEQUENCE [LARGE SCALE GENOMIC DNA]</scope>
    <source>
        <strain evidence="9 10">R5</strain>
    </source>
</reference>
<evidence type="ECO:0000313" key="9">
    <source>
        <dbReference type="EMBL" id="SDC38204.1"/>
    </source>
</evidence>
<keyword evidence="5 7" id="KW-0326">Glycosidase</keyword>
<sequence>MQSRKNGVPPRSRPGLSRRHALRAAACAAAYGVTRSPVFGQPTAAPSLDRQSDVAFTSSHDRLRGINIQQPFAHWQKGEPWNIRRGWDSWMPKQRLERIAASGVDFLRICVDPAPLLAVETKADLTSGIETVLRSVDAVLQAGMKVLFDVHVSTEHEDWNIQTLTDGIAGPHFLRLVEVETSIAAALQTRYDPQSVALELFNEPPPPSDFSSKTAWAEQLKHLYDAVRSAAPKHTLLLSGMNYASIDGLLSIDVKAFDANTIFVFHYYEPFIFTLQGVNLSYSKYLHRLQFPPQPSDRARAIERAIGLLKSDEQTSVLRKEYLVQQLMSGADQYFNVPQDIEFIRRRVGEVAAWSDQNKVDRKRIMCGEFGCFGDFAGRTGAALSDRAMWLQSVRQAVEDNGFGWCVHDLDESFRITSDNGAFIPELLAALGLRKP</sequence>
<dbReference type="InterPro" id="IPR001547">
    <property type="entry name" value="Glyco_hydro_5"/>
</dbReference>
<evidence type="ECO:0000256" key="4">
    <source>
        <dbReference type="ARBA" id="ARBA00023277"/>
    </source>
</evidence>
<evidence type="ECO:0000256" key="5">
    <source>
        <dbReference type="ARBA" id="ARBA00023295"/>
    </source>
</evidence>
<evidence type="ECO:0000256" key="3">
    <source>
        <dbReference type="ARBA" id="ARBA00023001"/>
    </source>
</evidence>
<evidence type="ECO:0000256" key="7">
    <source>
        <dbReference type="RuleBase" id="RU361153"/>
    </source>
</evidence>
<dbReference type="EMBL" id="FMZW01000002">
    <property type="protein sequence ID" value="SDC38204.1"/>
    <property type="molecule type" value="Genomic_DNA"/>
</dbReference>
<protein>
    <submittedName>
        <fullName evidence="9">Cellulase (Glycosyl hydrolase family 5)</fullName>
    </submittedName>
</protein>
<dbReference type="SUPFAM" id="SSF51445">
    <property type="entry name" value="(Trans)glycosidases"/>
    <property type="match status" value="1"/>
</dbReference>
<dbReference type="Gene3D" id="3.20.20.80">
    <property type="entry name" value="Glycosidases"/>
    <property type="match status" value="1"/>
</dbReference>
<dbReference type="Pfam" id="PF00150">
    <property type="entry name" value="Cellulase"/>
    <property type="match status" value="1"/>
</dbReference>
<accession>A0A1G6L4R0</accession>
<evidence type="ECO:0000256" key="1">
    <source>
        <dbReference type="ARBA" id="ARBA00005641"/>
    </source>
</evidence>
<dbReference type="GO" id="GO:0030245">
    <property type="term" value="P:cellulose catabolic process"/>
    <property type="evidence" value="ECO:0007669"/>
    <property type="project" value="UniProtKB-KW"/>
</dbReference>
<dbReference type="PANTHER" id="PTHR31297:SF41">
    <property type="entry name" value="ENDOGLUCANASE, PUTATIVE (AFU_ORTHOLOGUE AFUA_5G01830)-RELATED"/>
    <property type="match status" value="1"/>
</dbReference>
<proteinExistence type="inferred from homology"/>
<comment type="similarity">
    <text evidence="1 7">Belongs to the glycosyl hydrolase 5 (cellulase A) family.</text>
</comment>
<dbReference type="GO" id="GO:0005576">
    <property type="term" value="C:extracellular region"/>
    <property type="evidence" value="ECO:0007669"/>
    <property type="project" value="TreeGrafter"/>
</dbReference>
<dbReference type="InterPro" id="IPR050386">
    <property type="entry name" value="Glycosyl_hydrolase_5"/>
</dbReference>
<dbReference type="GO" id="GO:0009986">
    <property type="term" value="C:cell surface"/>
    <property type="evidence" value="ECO:0007669"/>
    <property type="project" value="TreeGrafter"/>
</dbReference>
<organism evidence="9 10">
    <name type="scientific">Bradyrhizobium brasilense</name>
    <dbReference type="NCBI Taxonomy" id="1419277"/>
    <lineage>
        <taxon>Bacteria</taxon>
        <taxon>Pseudomonadati</taxon>
        <taxon>Pseudomonadota</taxon>
        <taxon>Alphaproteobacteria</taxon>
        <taxon>Hyphomicrobiales</taxon>
        <taxon>Nitrobacteraceae</taxon>
        <taxon>Bradyrhizobium</taxon>
    </lineage>
</organism>
<feature type="domain" description="Glycoside hydrolase family 5" evidence="8">
    <location>
        <begin position="90"/>
        <end position="337"/>
    </location>
</feature>
<dbReference type="InterPro" id="IPR017853">
    <property type="entry name" value="GH"/>
</dbReference>
<dbReference type="InterPro" id="IPR006311">
    <property type="entry name" value="TAT_signal"/>
</dbReference>
<dbReference type="Proteomes" id="UP000199245">
    <property type="component" value="Unassembled WGS sequence"/>
</dbReference>
<keyword evidence="4" id="KW-0119">Carbohydrate metabolism</keyword>
<dbReference type="GO" id="GO:0008422">
    <property type="term" value="F:beta-glucosidase activity"/>
    <property type="evidence" value="ECO:0007669"/>
    <property type="project" value="TreeGrafter"/>
</dbReference>
<keyword evidence="2 7" id="KW-0378">Hydrolase</keyword>
<evidence type="ECO:0000256" key="2">
    <source>
        <dbReference type="ARBA" id="ARBA00022801"/>
    </source>
</evidence>
<keyword evidence="3" id="KW-0136">Cellulose degradation</keyword>
<dbReference type="PANTHER" id="PTHR31297">
    <property type="entry name" value="GLUCAN ENDO-1,6-BETA-GLUCOSIDASE B"/>
    <property type="match status" value="1"/>
</dbReference>
<evidence type="ECO:0000256" key="6">
    <source>
        <dbReference type="ARBA" id="ARBA00023326"/>
    </source>
</evidence>
<evidence type="ECO:0000313" key="10">
    <source>
        <dbReference type="Proteomes" id="UP000199245"/>
    </source>
</evidence>